<dbReference type="AlphaFoldDB" id="A0AAN6PNF7"/>
<dbReference type="InterPro" id="IPR009311">
    <property type="entry name" value="IFI6/IFI27-like"/>
</dbReference>
<dbReference type="InterPro" id="IPR038213">
    <property type="entry name" value="IFI6/IFI27-like_sf"/>
</dbReference>
<dbReference type="GO" id="GO:0016020">
    <property type="term" value="C:membrane"/>
    <property type="evidence" value="ECO:0007669"/>
    <property type="project" value="UniProtKB-SubCell"/>
</dbReference>
<accession>A0AAN6PNF7</accession>
<reference evidence="8" key="1">
    <citation type="journal article" date="2023" name="Mol. Phylogenet. Evol.">
        <title>Genome-scale phylogeny and comparative genomics of the fungal order Sordariales.</title>
        <authorList>
            <person name="Hensen N."/>
            <person name="Bonometti L."/>
            <person name="Westerberg I."/>
            <person name="Brannstrom I.O."/>
            <person name="Guillou S."/>
            <person name="Cros-Aarteil S."/>
            <person name="Calhoun S."/>
            <person name="Haridas S."/>
            <person name="Kuo A."/>
            <person name="Mondo S."/>
            <person name="Pangilinan J."/>
            <person name="Riley R."/>
            <person name="LaButti K."/>
            <person name="Andreopoulos B."/>
            <person name="Lipzen A."/>
            <person name="Chen C."/>
            <person name="Yan M."/>
            <person name="Daum C."/>
            <person name="Ng V."/>
            <person name="Clum A."/>
            <person name="Steindorff A."/>
            <person name="Ohm R.A."/>
            <person name="Martin F."/>
            <person name="Silar P."/>
            <person name="Natvig D.O."/>
            <person name="Lalanne C."/>
            <person name="Gautier V."/>
            <person name="Ament-Velasquez S.L."/>
            <person name="Kruys A."/>
            <person name="Hutchinson M.I."/>
            <person name="Powell A.J."/>
            <person name="Barry K."/>
            <person name="Miller A.N."/>
            <person name="Grigoriev I.V."/>
            <person name="Debuchy R."/>
            <person name="Gladieux P."/>
            <person name="Hiltunen Thoren M."/>
            <person name="Johannesson H."/>
        </authorList>
    </citation>
    <scope>NUCLEOTIDE SEQUENCE [LARGE SCALE GENOMIC DNA]</scope>
    <source>
        <strain evidence="8">CBS 284.82</strain>
    </source>
</reference>
<evidence type="ECO:0000256" key="5">
    <source>
        <dbReference type="ARBA" id="ARBA00023136"/>
    </source>
</evidence>
<feature type="transmembrane region" description="Helical" evidence="6">
    <location>
        <begin position="70"/>
        <end position="97"/>
    </location>
</feature>
<evidence type="ECO:0000256" key="2">
    <source>
        <dbReference type="ARBA" id="ARBA00007262"/>
    </source>
</evidence>
<keyword evidence="8" id="KW-1185">Reference proteome</keyword>
<organism evidence="7 8">
    <name type="scientific">Parachaetomium inaequale</name>
    <dbReference type="NCBI Taxonomy" id="2588326"/>
    <lineage>
        <taxon>Eukaryota</taxon>
        <taxon>Fungi</taxon>
        <taxon>Dikarya</taxon>
        <taxon>Ascomycota</taxon>
        <taxon>Pezizomycotina</taxon>
        <taxon>Sordariomycetes</taxon>
        <taxon>Sordariomycetidae</taxon>
        <taxon>Sordariales</taxon>
        <taxon>Chaetomiaceae</taxon>
        <taxon>Parachaetomium</taxon>
    </lineage>
</organism>
<sequence>MAPMESFLASRFPVVAMVTSGSWEDQLRGWFAQLCGWFAQFDFGGWFGQLGGWFTHEWEQFLEWASQPHVIAAVLAWIITFWVVCIFILGGFGPAGVVAGTLAAAFQSYAYAGFTPAGSIFATLTSMGMLGTLVPPVFIVAATLATAVSAIVWLCGVGR</sequence>
<evidence type="ECO:0000256" key="6">
    <source>
        <dbReference type="SAM" id="Phobius"/>
    </source>
</evidence>
<gene>
    <name evidence="7" type="ORF">C8A01DRAFT_34199</name>
</gene>
<dbReference type="EMBL" id="MU854352">
    <property type="protein sequence ID" value="KAK4041710.1"/>
    <property type="molecule type" value="Genomic_DNA"/>
</dbReference>
<evidence type="ECO:0000256" key="4">
    <source>
        <dbReference type="ARBA" id="ARBA00022989"/>
    </source>
</evidence>
<keyword evidence="3 6" id="KW-0812">Transmembrane</keyword>
<keyword evidence="5 6" id="KW-0472">Membrane</keyword>
<evidence type="ECO:0000256" key="1">
    <source>
        <dbReference type="ARBA" id="ARBA00004141"/>
    </source>
</evidence>
<comment type="caution">
    <text evidence="7">The sequence shown here is derived from an EMBL/GenBank/DDBJ whole genome shotgun (WGS) entry which is preliminary data.</text>
</comment>
<name>A0AAN6PNF7_9PEZI</name>
<comment type="similarity">
    <text evidence="2">Belongs to the IFI6/IFI27 family.</text>
</comment>
<protein>
    <recommendedName>
        <fullName evidence="9">Transmembrane protein</fullName>
    </recommendedName>
</protein>
<evidence type="ECO:0000256" key="3">
    <source>
        <dbReference type="ARBA" id="ARBA00022692"/>
    </source>
</evidence>
<comment type="subcellular location">
    <subcellularLocation>
        <location evidence="1">Membrane</location>
        <topology evidence="1">Multi-pass membrane protein</topology>
    </subcellularLocation>
</comment>
<evidence type="ECO:0000313" key="8">
    <source>
        <dbReference type="Proteomes" id="UP001303115"/>
    </source>
</evidence>
<feature type="transmembrane region" description="Helical" evidence="6">
    <location>
        <begin position="109"/>
        <end position="131"/>
    </location>
</feature>
<dbReference type="Proteomes" id="UP001303115">
    <property type="component" value="Unassembled WGS sequence"/>
</dbReference>
<feature type="transmembrane region" description="Helical" evidence="6">
    <location>
        <begin position="137"/>
        <end position="157"/>
    </location>
</feature>
<proteinExistence type="inferred from homology"/>
<dbReference type="Pfam" id="PF06140">
    <property type="entry name" value="Ifi-6-16"/>
    <property type="match status" value="1"/>
</dbReference>
<evidence type="ECO:0008006" key="9">
    <source>
        <dbReference type="Google" id="ProtNLM"/>
    </source>
</evidence>
<evidence type="ECO:0000313" key="7">
    <source>
        <dbReference type="EMBL" id="KAK4041710.1"/>
    </source>
</evidence>
<keyword evidence="4 6" id="KW-1133">Transmembrane helix</keyword>
<dbReference type="Gene3D" id="6.10.110.10">
    <property type="match status" value="1"/>
</dbReference>